<dbReference type="EMBL" id="LGRX02028556">
    <property type="protein sequence ID" value="KAK3247916.1"/>
    <property type="molecule type" value="Genomic_DNA"/>
</dbReference>
<evidence type="ECO:0000313" key="3">
    <source>
        <dbReference type="EMBL" id="KAK3276808.1"/>
    </source>
</evidence>
<keyword evidence="1" id="KW-1133">Transmembrane helix</keyword>
<proteinExistence type="predicted"/>
<feature type="transmembrane region" description="Helical" evidence="1">
    <location>
        <begin position="52"/>
        <end position="71"/>
    </location>
</feature>
<evidence type="ECO:0000313" key="2">
    <source>
        <dbReference type="EMBL" id="KAK3247916.1"/>
    </source>
</evidence>
<name>A0AAE0C3V8_9CHLO</name>
<keyword evidence="1" id="KW-0812">Transmembrane</keyword>
<protein>
    <submittedName>
        <fullName evidence="2">Uncharacterized protein</fullName>
    </submittedName>
</protein>
<reference evidence="2" key="2">
    <citation type="submission" date="2023-06" db="EMBL/GenBank/DDBJ databases">
        <title>Long-read-based genome assembly of the green algal bacterivore Cymbomonas tetramitiformis.</title>
        <authorList>
            <person name="Gyaltshen Y."/>
            <person name="Rozenberg A."/>
            <person name="Paasch A."/>
            <person name="Burns J.A."/>
            <person name="Warring S."/>
            <person name="Larson R."/>
            <person name="Maurer-Alcala X."/>
            <person name="Dacks J."/>
            <person name="Kim E."/>
        </authorList>
    </citation>
    <scope>NUCLEOTIDE SEQUENCE</scope>
    <source>
        <strain evidence="2">PLY_AMNH</strain>
    </source>
</reference>
<evidence type="ECO:0000256" key="1">
    <source>
        <dbReference type="SAM" id="Phobius"/>
    </source>
</evidence>
<organism evidence="2 4">
    <name type="scientific">Cymbomonas tetramitiformis</name>
    <dbReference type="NCBI Taxonomy" id="36881"/>
    <lineage>
        <taxon>Eukaryota</taxon>
        <taxon>Viridiplantae</taxon>
        <taxon>Chlorophyta</taxon>
        <taxon>Pyramimonadophyceae</taxon>
        <taxon>Pyramimonadales</taxon>
        <taxon>Pyramimonadaceae</taxon>
        <taxon>Cymbomonas</taxon>
    </lineage>
</organism>
<gene>
    <name evidence="3" type="ORF">CYMTET_15150</name>
    <name evidence="2" type="ORF">CYMTET_42592</name>
</gene>
<dbReference type="Proteomes" id="UP001190700">
    <property type="component" value="Unassembled WGS sequence"/>
</dbReference>
<keyword evidence="4" id="KW-1185">Reference proteome</keyword>
<evidence type="ECO:0000313" key="4">
    <source>
        <dbReference type="Proteomes" id="UP001190700"/>
    </source>
</evidence>
<reference evidence="2 4" key="1">
    <citation type="journal article" date="2015" name="Genome Biol. Evol.">
        <title>Comparative Genomics of a Bacterivorous Green Alga Reveals Evolutionary Causalities and Consequences of Phago-Mixotrophic Mode of Nutrition.</title>
        <authorList>
            <person name="Burns J.A."/>
            <person name="Paasch A."/>
            <person name="Narechania A."/>
            <person name="Kim E."/>
        </authorList>
    </citation>
    <scope>NUCLEOTIDE SEQUENCE [LARGE SCALE GENOMIC DNA]</scope>
    <source>
        <strain evidence="2">PLY_AMNH</strain>
    </source>
</reference>
<feature type="transmembrane region" description="Helical" evidence="1">
    <location>
        <begin position="83"/>
        <end position="104"/>
    </location>
</feature>
<feature type="transmembrane region" description="Helical" evidence="1">
    <location>
        <begin position="189"/>
        <end position="207"/>
    </location>
</feature>
<dbReference type="EMBL" id="LGRX02006375">
    <property type="protein sequence ID" value="KAK3276808.1"/>
    <property type="molecule type" value="Genomic_DNA"/>
</dbReference>
<comment type="caution">
    <text evidence="2">The sequence shown here is derived from an EMBL/GenBank/DDBJ whole genome shotgun (WGS) entry which is preliminary data.</text>
</comment>
<accession>A0AAE0C3V8</accession>
<sequence length="216" mass="23552">MIVVVGITVGILDIFELGAHFILMSVTIACGMLSEAYVRGSAEFQSHSERRLPFAACDVAQVMLVLCLGIVGDVAEITSRARIALLWAATGVAIMYMSVARWLGDITVFDRKKSNFFANVVYGSAFVPYATLWCAVITRFALAIDNSEKPVPDWIYAIVIGMFLGFTGTFPVIHILGINKVIDVDTTEFAYAIAGVANKSLLGWYMWYGAGRMKAA</sequence>
<keyword evidence="1" id="KW-0472">Membrane</keyword>
<feature type="transmembrane region" description="Helical" evidence="1">
    <location>
        <begin position="116"/>
        <end position="142"/>
    </location>
</feature>
<dbReference type="AlphaFoldDB" id="A0AAE0C3V8"/>
<feature type="transmembrane region" description="Helical" evidence="1">
    <location>
        <begin position="154"/>
        <end position="177"/>
    </location>
</feature>